<comment type="caution">
    <text evidence="1">The sequence shown here is derived from an EMBL/GenBank/DDBJ whole genome shotgun (WGS) entry which is preliminary data.</text>
</comment>
<evidence type="ECO:0000313" key="2">
    <source>
        <dbReference type="Proteomes" id="UP000190648"/>
    </source>
</evidence>
<dbReference type="Proteomes" id="UP000190648">
    <property type="component" value="Unassembled WGS sequence"/>
</dbReference>
<dbReference type="AlphaFoldDB" id="A0A1V4J4T3"/>
<accession>A0A1V4J4T3</accession>
<sequence>MKILQLAHARQRRGLARRKNTEDDHENPLFLENGAFLCVGPTELWNLPSEDNLFFLGRDRLLPVCIQWDDEFTL</sequence>
<gene>
    <name evidence="1" type="ORF">AV530_001461</name>
</gene>
<evidence type="ECO:0000313" key="1">
    <source>
        <dbReference type="EMBL" id="OPJ67221.1"/>
    </source>
</evidence>
<keyword evidence="2" id="KW-1185">Reference proteome</keyword>
<reference evidence="1 2" key="1">
    <citation type="submission" date="2016-02" db="EMBL/GenBank/DDBJ databases">
        <title>Band-tailed pigeon sequencing and assembly.</title>
        <authorList>
            <person name="Soares A.E."/>
            <person name="Novak B.J."/>
            <person name="Rice E.S."/>
            <person name="O'Connell B."/>
            <person name="Chang D."/>
            <person name="Weber S."/>
            <person name="Shapiro B."/>
        </authorList>
    </citation>
    <scope>NUCLEOTIDE SEQUENCE [LARGE SCALE GENOMIC DNA]</scope>
    <source>
        <strain evidence="1">BTP2013</strain>
        <tissue evidence="1">Blood</tissue>
    </source>
</reference>
<protein>
    <submittedName>
        <fullName evidence="1">Uncharacterized protein</fullName>
    </submittedName>
</protein>
<proteinExistence type="predicted"/>
<name>A0A1V4J4T3_PATFA</name>
<organism evidence="1 2">
    <name type="scientific">Patagioenas fasciata monilis</name>
    <dbReference type="NCBI Taxonomy" id="372326"/>
    <lineage>
        <taxon>Eukaryota</taxon>
        <taxon>Metazoa</taxon>
        <taxon>Chordata</taxon>
        <taxon>Craniata</taxon>
        <taxon>Vertebrata</taxon>
        <taxon>Euteleostomi</taxon>
        <taxon>Archelosauria</taxon>
        <taxon>Archosauria</taxon>
        <taxon>Dinosauria</taxon>
        <taxon>Saurischia</taxon>
        <taxon>Theropoda</taxon>
        <taxon>Coelurosauria</taxon>
        <taxon>Aves</taxon>
        <taxon>Neognathae</taxon>
        <taxon>Neoaves</taxon>
        <taxon>Columbimorphae</taxon>
        <taxon>Columbiformes</taxon>
        <taxon>Columbidae</taxon>
        <taxon>Patagioenas</taxon>
    </lineage>
</organism>
<dbReference type="EMBL" id="LSYS01009308">
    <property type="protein sequence ID" value="OPJ67221.1"/>
    <property type="molecule type" value="Genomic_DNA"/>
</dbReference>